<evidence type="ECO:0000256" key="4">
    <source>
        <dbReference type="ARBA" id="ARBA00022989"/>
    </source>
</evidence>
<keyword evidence="5" id="KW-0443">Lipid metabolism</keyword>
<name>A0ABU9IEC7_9SPHN</name>
<keyword evidence="11" id="KW-1185">Reference proteome</keyword>
<proteinExistence type="predicted"/>
<dbReference type="SMART" id="SM00563">
    <property type="entry name" value="PlsC"/>
    <property type="match status" value="1"/>
</dbReference>
<evidence type="ECO:0000256" key="8">
    <source>
        <dbReference type="SAM" id="Phobius"/>
    </source>
</evidence>
<dbReference type="Pfam" id="PF01553">
    <property type="entry name" value="Acyltransferase"/>
    <property type="match status" value="1"/>
</dbReference>
<feature type="domain" description="Phospholipid/glycerol acyltransferase" evidence="9">
    <location>
        <begin position="76"/>
        <end position="190"/>
    </location>
</feature>
<dbReference type="Proteomes" id="UP001497045">
    <property type="component" value="Unassembled WGS sequence"/>
</dbReference>
<evidence type="ECO:0000313" key="10">
    <source>
        <dbReference type="EMBL" id="MEL1250785.1"/>
    </source>
</evidence>
<organism evidence="10 11">
    <name type="scientific">Aurantiacibacter gilvus</name>
    <dbReference type="NCBI Taxonomy" id="3139141"/>
    <lineage>
        <taxon>Bacteria</taxon>
        <taxon>Pseudomonadati</taxon>
        <taxon>Pseudomonadota</taxon>
        <taxon>Alphaproteobacteria</taxon>
        <taxon>Sphingomonadales</taxon>
        <taxon>Erythrobacteraceae</taxon>
        <taxon>Aurantiacibacter</taxon>
    </lineage>
</organism>
<feature type="transmembrane region" description="Helical" evidence="8">
    <location>
        <begin position="20"/>
        <end position="43"/>
    </location>
</feature>
<sequence>MTRAIAPEIRRIAPAAYMLIALRLVLMVLLLLVCVPLHYLWRLVGLDRLWPRVFLTGIGTIAGLDLRRHGKRVPGALLLSNHVSWLDIPALSHAANAAFIAHDGLARFGLLKWLCDMNETVFIARHKRADVSNQMQAIKEAMDHGGTLTLFPEGTTSDGTGIIPFKSSLLGALEPLPDGAVVQPVALVYADVPEVSWVGDEPGLDNFKRILARLRPVRVDVHFLPAIAGDNLANRKTITAAAQYAVGGVLDAASDGQPT</sequence>
<evidence type="ECO:0000256" key="2">
    <source>
        <dbReference type="ARBA" id="ARBA00022679"/>
    </source>
</evidence>
<evidence type="ECO:0000256" key="7">
    <source>
        <dbReference type="ARBA" id="ARBA00023315"/>
    </source>
</evidence>
<evidence type="ECO:0000256" key="1">
    <source>
        <dbReference type="ARBA" id="ARBA00004370"/>
    </source>
</evidence>
<protein>
    <submittedName>
        <fullName evidence="10">Lysophospholipid acyltransferase family protein</fullName>
    </submittedName>
</protein>
<dbReference type="EMBL" id="JBBYHV010000001">
    <property type="protein sequence ID" value="MEL1250785.1"/>
    <property type="molecule type" value="Genomic_DNA"/>
</dbReference>
<dbReference type="CDD" id="cd07989">
    <property type="entry name" value="LPLAT_AGPAT-like"/>
    <property type="match status" value="1"/>
</dbReference>
<comment type="subcellular location">
    <subcellularLocation>
        <location evidence="1">Membrane</location>
    </subcellularLocation>
</comment>
<dbReference type="InterPro" id="IPR002123">
    <property type="entry name" value="Plipid/glycerol_acylTrfase"/>
</dbReference>
<evidence type="ECO:0000256" key="3">
    <source>
        <dbReference type="ARBA" id="ARBA00022692"/>
    </source>
</evidence>
<keyword evidence="4 8" id="KW-1133">Transmembrane helix</keyword>
<keyword evidence="7 10" id="KW-0012">Acyltransferase</keyword>
<dbReference type="GO" id="GO:0016746">
    <property type="term" value="F:acyltransferase activity"/>
    <property type="evidence" value="ECO:0007669"/>
    <property type="project" value="UniProtKB-KW"/>
</dbReference>
<dbReference type="PANTHER" id="PTHR23063">
    <property type="entry name" value="PHOSPHOLIPID ACYLTRANSFERASE"/>
    <property type="match status" value="1"/>
</dbReference>
<evidence type="ECO:0000313" key="11">
    <source>
        <dbReference type="Proteomes" id="UP001497045"/>
    </source>
</evidence>
<keyword evidence="6 8" id="KW-0472">Membrane</keyword>
<dbReference type="RefSeq" id="WP_341673293.1">
    <property type="nucleotide sequence ID" value="NZ_JBBYHV010000001.1"/>
</dbReference>
<accession>A0ABU9IEC7</accession>
<gene>
    <name evidence="10" type="ORF">AAEO60_08890</name>
</gene>
<dbReference type="PANTHER" id="PTHR23063:SF52">
    <property type="entry name" value="LYSOPHOSPHATIDYLCHOLINE ACYLTRANSFERASE"/>
    <property type="match status" value="1"/>
</dbReference>
<reference evidence="10 11" key="1">
    <citation type="submission" date="2024-04" db="EMBL/GenBank/DDBJ databases">
        <title>Aurantiacibacter sp. DGU6 16S ribosomal RNA gene Genome sequencing and assembly.</title>
        <authorList>
            <person name="Park S."/>
        </authorList>
    </citation>
    <scope>NUCLEOTIDE SEQUENCE [LARGE SCALE GENOMIC DNA]</scope>
    <source>
        <strain evidence="10 11">DGU6</strain>
    </source>
</reference>
<evidence type="ECO:0000256" key="6">
    <source>
        <dbReference type="ARBA" id="ARBA00023136"/>
    </source>
</evidence>
<comment type="caution">
    <text evidence="10">The sequence shown here is derived from an EMBL/GenBank/DDBJ whole genome shotgun (WGS) entry which is preliminary data.</text>
</comment>
<evidence type="ECO:0000259" key="9">
    <source>
        <dbReference type="SMART" id="SM00563"/>
    </source>
</evidence>
<evidence type="ECO:0000256" key="5">
    <source>
        <dbReference type="ARBA" id="ARBA00023098"/>
    </source>
</evidence>
<keyword evidence="2" id="KW-0808">Transferase</keyword>
<dbReference type="SUPFAM" id="SSF69593">
    <property type="entry name" value="Glycerol-3-phosphate (1)-acyltransferase"/>
    <property type="match status" value="1"/>
</dbReference>
<keyword evidence="3 8" id="KW-0812">Transmembrane</keyword>